<dbReference type="Gene3D" id="2.60.40.10">
    <property type="entry name" value="Immunoglobulins"/>
    <property type="match status" value="1"/>
</dbReference>
<organism evidence="1 2">
    <name type="scientific">Bifidobacterium longum subsp. infantis</name>
    <dbReference type="NCBI Taxonomy" id="1682"/>
    <lineage>
        <taxon>Bacteria</taxon>
        <taxon>Bacillati</taxon>
        <taxon>Actinomycetota</taxon>
        <taxon>Actinomycetes</taxon>
        <taxon>Bifidobacteriales</taxon>
        <taxon>Bifidobacteriaceae</taxon>
        <taxon>Bifidobacterium</taxon>
    </lineage>
</organism>
<dbReference type="InterPro" id="IPR013783">
    <property type="entry name" value="Ig-like_fold"/>
</dbReference>
<dbReference type="Pfam" id="PF16403">
    <property type="entry name" value="Bact_surface_Ig-like"/>
    <property type="match status" value="1"/>
</dbReference>
<gene>
    <name evidence="1" type="ORF">BIFLH23_00722</name>
</gene>
<name>A0A1S2VZ30_BIFLI</name>
<dbReference type="InterPro" id="IPR032179">
    <property type="entry name" value="Cry22Aa_Ig-like"/>
</dbReference>
<dbReference type="GO" id="GO:0005975">
    <property type="term" value="P:carbohydrate metabolic process"/>
    <property type="evidence" value="ECO:0007669"/>
    <property type="project" value="UniProtKB-ARBA"/>
</dbReference>
<evidence type="ECO:0000313" key="2">
    <source>
        <dbReference type="Proteomes" id="UP000494246"/>
    </source>
</evidence>
<dbReference type="EMBL" id="CABWKH010000004">
    <property type="protein sequence ID" value="VWQ34349.1"/>
    <property type="molecule type" value="Genomic_DNA"/>
</dbReference>
<proteinExistence type="predicted"/>
<comment type="caution">
    <text evidence="1">The sequence shown here is derived from an EMBL/GenBank/DDBJ whole genome shotgun (WGS) entry which is preliminary data.</text>
</comment>
<protein>
    <submittedName>
        <fullName evidence="1">Bacterial Ig-like domain (Group 3)</fullName>
    </submittedName>
</protein>
<dbReference type="Proteomes" id="UP000494246">
    <property type="component" value="Unassembled WGS sequence"/>
</dbReference>
<evidence type="ECO:0000313" key="1">
    <source>
        <dbReference type="EMBL" id="VWQ34349.1"/>
    </source>
</evidence>
<dbReference type="RefSeq" id="WP_071477919.1">
    <property type="nucleotide sequence ID" value="NZ_CABWKH010000004.1"/>
</dbReference>
<sequence length="74" mass="8078">MPTDKTIFVGDKFNPMDGSKANDDEDSSLTSKIKVIPDKVDTSKTGTITLTYSITDFGGVTTTVTRRMTVKDSR</sequence>
<dbReference type="AlphaFoldDB" id="A0A1S2VZ30"/>
<reference evidence="1 2" key="1">
    <citation type="submission" date="2019-10" db="EMBL/GenBank/DDBJ databases">
        <authorList>
            <consortium name="Melissa Lawson"/>
            <person name="O'neill I."/>
        </authorList>
    </citation>
    <scope>NUCLEOTIDE SEQUENCE [LARGE SCALE GENOMIC DNA]</scope>
    <source>
        <strain evidence="1">LH_23</strain>
    </source>
</reference>
<accession>A0A1S2VZ30</accession>